<evidence type="ECO:0000313" key="2">
    <source>
        <dbReference type="EMBL" id="KAL0466822.1"/>
    </source>
</evidence>
<accession>A0ABR3D287</accession>
<proteinExistence type="predicted"/>
<organism evidence="2 3">
    <name type="scientific">Neurospora intermedia</name>
    <dbReference type="NCBI Taxonomy" id="5142"/>
    <lineage>
        <taxon>Eukaryota</taxon>
        <taxon>Fungi</taxon>
        <taxon>Dikarya</taxon>
        <taxon>Ascomycota</taxon>
        <taxon>Pezizomycotina</taxon>
        <taxon>Sordariomycetes</taxon>
        <taxon>Sordariomycetidae</taxon>
        <taxon>Sordariales</taxon>
        <taxon>Sordariaceae</taxon>
        <taxon>Neurospora</taxon>
    </lineage>
</organism>
<dbReference type="InterPro" id="IPR010730">
    <property type="entry name" value="HET"/>
</dbReference>
<evidence type="ECO:0000313" key="3">
    <source>
        <dbReference type="Proteomes" id="UP001451303"/>
    </source>
</evidence>
<dbReference type="PANTHER" id="PTHR33112">
    <property type="entry name" value="DOMAIN PROTEIN, PUTATIVE-RELATED"/>
    <property type="match status" value="1"/>
</dbReference>
<name>A0ABR3D287_NEUIN</name>
<keyword evidence="3" id="KW-1185">Reference proteome</keyword>
<comment type="caution">
    <text evidence="2">The sequence shown here is derived from an EMBL/GenBank/DDBJ whole genome shotgun (WGS) entry which is preliminary data.</text>
</comment>
<reference evidence="2 3" key="1">
    <citation type="submission" date="2023-09" db="EMBL/GenBank/DDBJ databases">
        <title>Multi-omics analysis of a traditional fermented food reveals byproduct-associated fungal strains for waste-to-food upcycling.</title>
        <authorList>
            <consortium name="Lawrence Berkeley National Laboratory"/>
            <person name="Rekdal V.M."/>
            <person name="Villalobos-Escobedo J.M."/>
            <person name="Rodriguez-Valeron N."/>
            <person name="Garcia M.O."/>
            <person name="Vasquez D.P."/>
            <person name="Damayanti I."/>
            <person name="Sorensen P.M."/>
            <person name="Baidoo E.E."/>
            <person name="De Carvalho A.C."/>
            <person name="Riley R."/>
            <person name="Lipzen A."/>
            <person name="He G."/>
            <person name="Yan M."/>
            <person name="Haridas S."/>
            <person name="Daum C."/>
            <person name="Yoshinaga Y."/>
            <person name="Ng V."/>
            <person name="Grigoriev I.V."/>
            <person name="Munk R."/>
            <person name="Nuraida L."/>
            <person name="Wijaya C.H."/>
            <person name="Morales P.-C."/>
            <person name="Keasling J.D."/>
        </authorList>
    </citation>
    <scope>NUCLEOTIDE SEQUENCE [LARGE SCALE GENOMIC DNA]</scope>
    <source>
        <strain evidence="2 3">FGSC 2613</strain>
    </source>
</reference>
<dbReference type="PANTHER" id="PTHR33112:SF1">
    <property type="entry name" value="HETEROKARYON INCOMPATIBILITY DOMAIN-CONTAINING PROTEIN"/>
    <property type="match status" value="1"/>
</dbReference>
<protein>
    <submittedName>
        <fullName evidence="2">Heterokaryon incompatibility protein domain-containing protein</fullName>
    </submittedName>
</protein>
<sequence>MPADDAIAVSGESRRVHCRCRPPKEIAEIAHRHPRDETIGRPTSRRRTEERHATIRLMTEEMNAFRRWTEEVFRRWTEERDAIRRLTTEERHAFRRWIEVACRRWAEDIDALWRFMRRKDIGYQSASTPSRHCNKCMDIDFDKIGPFGPPNQGRRIAWANMHTCPMCAFFHAFNVRQGFGLSDRTSLVLFKDPFNGWNTMDFVSPRPNYNSFDTGPPVSIQPTFARFPGSPHPGEIYQKRRVYTRLEDYSFIADWLDGCAKFHSNDCLDSLPSFDLIPGLQFIDCMTRRIIPASEAVGKVYVTLSYVWGASSGSTDERVEGAGSVSSLPSHLPKVVEDSVKVVKELGFRCLWVDRYCIPQGNKQAKHIQIQLMGTIHAHAEYRLPGVGSRGRNLQPWVEHHACPQSLMLHTQPGNDIRASSWSTRGWTYQEALLSKRRFVFTDNQVFFQCQSMTCEESQAPSTHRRILTSRDPVFPKPADFKDANTVWDRSTEFLERNLSFEHDALDAISGIFNMYQTENSQDSDVAFLYGLPLVSQTSVHQAGDVRTRLDGEINQKHKSFCEPSVLTRSLLWAGEWDLRPIDTPKVGFSSGFPSWSWVGWKSTYGRVLKVSNPYGNSQFTKCAIRAVYEDHQRDLDWEKDAGRILENSALGLNPKFWILRERAGLPWVYADPRFRSPWCIPFQNIPASILAALKAREHKFVALLLAKTVDSLNKTVSAGFLLLQPVEHSGGKWIYERVTSCCETFTVDPRWRRVAGEQFEDVLEERELRLR</sequence>
<feature type="domain" description="Heterokaryon incompatibility" evidence="1">
    <location>
        <begin position="301"/>
        <end position="431"/>
    </location>
</feature>
<gene>
    <name evidence="2" type="ORF">QR685DRAFT_600164</name>
</gene>
<evidence type="ECO:0000259" key="1">
    <source>
        <dbReference type="Pfam" id="PF06985"/>
    </source>
</evidence>
<dbReference type="Pfam" id="PF06985">
    <property type="entry name" value="HET"/>
    <property type="match status" value="1"/>
</dbReference>
<dbReference type="Proteomes" id="UP001451303">
    <property type="component" value="Unassembled WGS sequence"/>
</dbReference>
<dbReference type="EMBL" id="JAVLET010000011">
    <property type="protein sequence ID" value="KAL0466822.1"/>
    <property type="molecule type" value="Genomic_DNA"/>
</dbReference>